<evidence type="ECO:0000313" key="1">
    <source>
        <dbReference type="EMBL" id="BAA89550.1"/>
    </source>
</evidence>
<accession>Q9LJ32</accession>
<sequence length="245" mass="27020">MQLHGAAARSGLGAVARRRAHIKQRAHPLLVKGAASRQIKQQHIQIQTSKKDRAARNTSTQLIKKDTRQYGNEVLLYYIIHGFGPPPTASRIGRPSGYAVPMMSTKGVAITKDILHREEEANQVFGRALCNCSLVLEYDYVDYFFFIMADDKNRNNDGNNNSSLSATVATTAPSPYKKSGKILTITKVVVRDGDENLEISLNRTQTQVTEPNLLLFFYGGGWNTLSAGIPLPSVEQQQTVIACDS</sequence>
<dbReference type="EMBL" id="AP001072">
    <property type="protein sequence ID" value="BAA89550.1"/>
    <property type="molecule type" value="Genomic_DNA"/>
</dbReference>
<gene>
    <name evidence="1" type="primary">P0025D05.11</name>
</gene>
<reference evidence="1" key="1">
    <citation type="journal article" date="2002" name="Nature">
        <title>The genome sequence and structure of rice chromosome 1.</title>
        <authorList>
            <person name="Sasaki T."/>
            <person name="Matsumoto T."/>
            <person name="Yamamoto K."/>
            <person name="Sakata K."/>
            <person name="Baba T."/>
            <person name="Katayose Y."/>
            <person name="Wu J."/>
            <person name="Niimura Y."/>
            <person name="Cheng Z."/>
            <person name="Nagamura Y."/>
            <person name="Antonio B.A."/>
            <person name="Kanamori H."/>
            <person name="Hosokawa S."/>
            <person name="Masukawa M."/>
            <person name="Arikawa K."/>
            <person name="Chiden Y."/>
            <person name="Hayashi M."/>
            <person name="Okamoto M."/>
            <person name="Ando T."/>
            <person name="Aoki H."/>
            <person name="Arita K."/>
            <person name="Hamada M."/>
            <person name="Harada C."/>
            <person name="Hijishita S."/>
            <person name="Honda M."/>
            <person name="Ichikawa Y."/>
            <person name="Idonuma A."/>
            <person name="Iijima M."/>
            <person name="Ikeda M."/>
            <person name="Ikeno M."/>
            <person name="Itoh S."/>
            <person name="Itoh T."/>
            <person name="Itoh Y."/>
            <person name="Itoh Y."/>
            <person name="Iwabuchi A."/>
            <person name="Kamiya K."/>
            <person name="Karasawa W."/>
            <person name="Katagiri S."/>
            <person name="Kikuta A."/>
            <person name="Kobayashi N."/>
            <person name="Kono I."/>
            <person name="Machita K."/>
            <person name="Maehara T."/>
            <person name="Mizuno H."/>
            <person name="Mizubayashi T."/>
            <person name="Mukai Y."/>
            <person name="Nagasaki H."/>
            <person name="Nakashima M."/>
            <person name="Nakama Y."/>
            <person name="Nakamichi Y."/>
            <person name="Nakamura M."/>
            <person name="Namiki N."/>
            <person name="Negishi M."/>
            <person name="Ohta I."/>
            <person name="Ono N."/>
            <person name="Saji S."/>
            <person name="Sakai K."/>
            <person name="Shibata M."/>
            <person name="Shimokawa T."/>
            <person name="Shomura A."/>
            <person name="Song J."/>
            <person name="Takazaki Y."/>
            <person name="Terasawa K."/>
            <person name="Tsuji K."/>
            <person name="Waki K."/>
            <person name="Yamagata H."/>
            <person name="Yamane H."/>
            <person name="Yoshiki S."/>
            <person name="Yoshihara R."/>
            <person name="Yukawa K."/>
            <person name="Zhong H."/>
            <person name="Iwama H."/>
            <person name="Endo T."/>
            <person name="Ito H."/>
            <person name="Hahn J.H."/>
            <person name="Kim H.I."/>
            <person name="Eun M.Y."/>
            <person name="Yano M."/>
            <person name="Jiang J."/>
            <person name="Gojobori T."/>
        </authorList>
    </citation>
    <scope>NUCLEOTIDE SEQUENCE [LARGE SCALE GENOMIC DNA]</scope>
</reference>
<dbReference type="AlphaFoldDB" id="Q9LJ32"/>
<dbReference type="Proteomes" id="UP000817658">
    <property type="component" value="Chromosome 1"/>
</dbReference>
<organism evidence="1">
    <name type="scientific">Oryza sativa subsp. japonica</name>
    <name type="common">Rice</name>
    <dbReference type="NCBI Taxonomy" id="39947"/>
    <lineage>
        <taxon>Eukaryota</taxon>
        <taxon>Viridiplantae</taxon>
        <taxon>Streptophyta</taxon>
        <taxon>Embryophyta</taxon>
        <taxon>Tracheophyta</taxon>
        <taxon>Spermatophyta</taxon>
        <taxon>Magnoliopsida</taxon>
        <taxon>Liliopsida</taxon>
        <taxon>Poales</taxon>
        <taxon>Poaceae</taxon>
        <taxon>BOP clade</taxon>
        <taxon>Oryzoideae</taxon>
        <taxon>Oryzeae</taxon>
        <taxon>Oryzinae</taxon>
        <taxon>Oryza</taxon>
        <taxon>Oryza sativa</taxon>
    </lineage>
</organism>
<proteinExistence type="predicted"/>
<name>Q9LJ32_ORYSJ</name>
<protein>
    <submittedName>
        <fullName evidence="1">Uncharacterized protein P0025D05.11</fullName>
    </submittedName>
</protein>